<dbReference type="EMBL" id="PYGA01000016">
    <property type="protein sequence ID" value="PSK93631.1"/>
    <property type="molecule type" value="Genomic_DNA"/>
</dbReference>
<evidence type="ECO:0000256" key="2">
    <source>
        <dbReference type="SAM" id="Phobius"/>
    </source>
</evidence>
<gene>
    <name evidence="4" type="ORF">CLV63_11638</name>
</gene>
<organism evidence="4 5">
    <name type="scientific">Murinocardiopsis flavida</name>
    <dbReference type="NCBI Taxonomy" id="645275"/>
    <lineage>
        <taxon>Bacteria</taxon>
        <taxon>Bacillati</taxon>
        <taxon>Actinomycetota</taxon>
        <taxon>Actinomycetes</taxon>
        <taxon>Streptosporangiales</taxon>
        <taxon>Nocardiopsidaceae</taxon>
        <taxon>Murinocardiopsis</taxon>
    </lineage>
</organism>
<dbReference type="GO" id="GO:0016747">
    <property type="term" value="F:acyltransferase activity, transferring groups other than amino-acyl groups"/>
    <property type="evidence" value="ECO:0007669"/>
    <property type="project" value="InterPro"/>
</dbReference>
<protein>
    <submittedName>
        <fullName evidence="4">Glucan biosynthesis protein C</fullName>
    </submittedName>
</protein>
<feature type="region of interest" description="Disordered" evidence="1">
    <location>
        <begin position="1"/>
        <end position="31"/>
    </location>
</feature>
<accession>A0A2P8D8X2</accession>
<name>A0A2P8D8X2_9ACTN</name>
<feature type="transmembrane region" description="Helical" evidence="2">
    <location>
        <begin position="359"/>
        <end position="381"/>
    </location>
</feature>
<feature type="transmembrane region" description="Helical" evidence="2">
    <location>
        <begin position="40"/>
        <end position="60"/>
    </location>
</feature>
<dbReference type="PANTHER" id="PTHR36927">
    <property type="entry name" value="BLR4337 PROTEIN"/>
    <property type="match status" value="1"/>
</dbReference>
<feature type="compositionally biased region" description="Low complexity" evidence="1">
    <location>
        <begin position="14"/>
        <end position="31"/>
    </location>
</feature>
<reference evidence="4 5" key="1">
    <citation type="submission" date="2018-03" db="EMBL/GenBank/DDBJ databases">
        <title>Genomic Encyclopedia of Archaeal and Bacterial Type Strains, Phase II (KMG-II): from individual species to whole genera.</title>
        <authorList>
            <person name="Goeker M."/>
        </authorList>
    </citation>
    <scope>NUCLEOTIDE SEQUENCE [LARGE SCALE GENOMIC DNA]</scope>
    <source>
        <strain evidence="4 5">DSM 45312</strain>
    </source>
</reference>
<dbReference type="AlphaFoldDB" id="A0A2P8D8X2"/>
<evidence type="ECO:0000313" key="5">
    <source>
        <dbReference type="Proteomes" id="UP000240542"/>
    </source>
</evidence>
<feature type="transmembrane region" description="Helical" evidence="2">
    <location>
        <begin position="123"/>
        <end position="144"/>
    </location>
</feature>
<keyword evidence="5" id="KW-1185">Reference proteome</keyword>
<feature type="domain" description="Acyltransferase 3" evidence="3">
    <location>
        <begin position="35"/>
        <end position="378"/>
    </location>
</feature>
<dbReference type="InterPro" id="IPR002656">
    <property type="entry name" value="Acyl_transf_3_dom"/>
</dbReference>
<dbReference type="InterPro" id="IPR050623">
    <property type="entry name" value="Glucan_succinyl_AcylTrfase"/>
</dbReference>
<feature type="transmembrane region" description="Helical" evidence="2">
    <location>
        <begin position="333"/>
        <end position="353"/>
    </location>
</feature>
<evidence type="ECO:0000256" key="1">
    <source>
        <dbReference type="SAM" id="MobiDB-lite"/>
    </source>
</evidence>
<comment type="caution">
    <text evidence="4">The sequence shown here is derived from an EMBL/GenBank/DDBJ whole genome shotgun (WGS) entry which is preliminary data.</text>
</comment>
<dbReference type="Pfam" id="PF01757">
    <property type="entry name" value="Acyl_transf_3"/>
    <property type="match status" value="1"/>
</dbReference>
<feature type="transmembrane region" description="Helical" evidence="2">
    <location>
        <begin position="80"/>
        <end position="102"/>
    </location>
</feature>
<sequence length="406" mass="44144">MCRHGAVPSVTDMTTPSTEPTPARTTEPAGRPQRIHGLDALRCGALLLGIVLHAFVPFIAAQPWFFHDRYGSVGLAETNFVIHSFRMMLFMTLAGYFGALMLDRRGAQRYVRDRAKRVLLPMIAFWPVAVFPLGLLALMFASTHPGASQPEVTDPLVMFGPGQLWFLLVLMECIVITVAVRALLIRFIGRERTSAFSERMATLFSSRAGVLVASVPYIVAVVIQGKPMSGIIEPATIIPEAAPLAGYLGAFSVGWALRRGSGALAGIGKDWAAYLVVGAISLSIMLIAQGQVPLPIGAALVALGGWCVTYGLVGVCMRFLTRPRPAIRYLADASYWMYLMHLPIVVAIGMSLADLALPVAVKLLITLVASSATLLLTYQLLVRRTPIGAWLNGREHRWRNAERRVP</sequence>
<keyword evidence="2" id="KW-1133">Transmembrane helix</keyword>
<evidence type="ECO:0000313" key="4">
    <source>
        <dbReference type="EMBL" id="PSK93631.1"/>
    </source>
</evidence>
<keyword evidence="2" id="KW-0812">Transmembrane</keyword>
<dbReference type="Proteomes" id="UP000240542">
    <property type="component" value="Unassembled WGS sequence"/>
</dbReference>
<feature type="transmembrane region" description="Helical" evidence="2">
    <location>
        <begin position="204"/>
        <end position="225"/>
    </location>
</feature>
<feature type="transmembrane region" description="Helical" evidence="2">
    <location>
        <begin position="164"/>
        <end position="184"/>
    </location>
</feature>
<dbReference type="PANTHER" id="PTHR36927:SF1">
    <property type="entry name" value="MDO-LIKE PROTEIN"/>
    <property type="match status" value="1"/>
</dbReference>
<keyword evidence="2" id="KW-0472">Membrane</keyword>
<feature type="transmembrane region" description="Helical" evidence="2">
    <location>
        <begin position="237"/>
        <end position="257"/>
    </location>
</feature>
<proteinExistence type="predicted"/>
<feature type="transmembrane region" description="Helical" evidence="2">
    <location>
        <begin position="296"/>
        <end position="321"/>
    </location>
</feature>
<feature type="transmembrane region" description="Helical" evidence="2">
    <location>
        <begin position="271"/>
        <end position="290"/>
    </location>
</feature>
<evidence type="ECO:0000259" key="3">
    <source>
        <dbReference type="Pfam" id="PF01757"/>
    </source>
</evidence>